<name>A0A8T0RLI3_PANVG</name>
<dbReference type="EMBL" id="CM029046">
    <property type="protein sequence ID" value="KAG2586294.1"/>
    <property type="molecule type" value="Genomic_DNA"/>
</dbReference>
<dbReference type="Proteomes" id="UP000823388">
    <property type="component" value="Chromosome 5N"/>
</dbReference>
<comment type="caution">
    <text evidence="1">The sequence shown here is derived from an EMBL/GenBank/DDBJ whole genome shotgun (WGS) entry which is preliminary data.</text>
</comment>
<evidence type="ECO:0000313" key="1">
    <source>
        <dbReference type="EMBL" id="KAG2586294.1"/>
    </source>
</evidence>
<organism evidence="1 2">
    <name type="scientific">Panicum virgatum</name>
    <name type="common">Blackwell switchgrass</name>
    <dbReference type="NCBI Taxonomy" id="38727"/>
    <lineage>
        <taxon>Eukaryota</taxon>
        <taxon>Viridiplantae</taxon>
        <taxon>Streptophyta</taxon>
        <taxon>Embryophyta</taxon>
        <taxon>Tracheophyta</taxon>
        <taxon>Spermatophyta</taxon>
        <taxon>Magnoliopsida</taxon>
        <taxon>Liliopsida</taxon>
        <taxon>Poales</taxon>
        <taxon>Poaceae</taxon>
        <taxon>PACMAD clade</taxon>
        <taxon>Panicoideae</taxon>
        <taxon>Panicodae</taxon>
        <taxon>Paniceae</taxon>
        <taxon>Panicinae</taxon>
        <taxon>Panicum</taxon>
        <taxon>Panicum sect. Hiantes</taxon>
    </lineage>
</organism>
<reference evidence="1" key="1">
    <citation type="submission" date="2020-05" db="EMBL/GenBank/DDBJ databases">
        <title>WGS assembly of Panicum virgatum.</title>
        <authorList>
            <person name="Lovell J.T."/>
            <person name="Jenkins J."/>
            <person name="Shu S."/>
            <person name="Juenger T.E."/>
            <person name="Schmutz J."/>
        </authorList>
    </citation>
    <scope>NUCLEOTIDE SEQUENCE</scope>
    <source>
        <strain evidence="1">AP13</strain>
    </source>
</reference>
<protein>
    <submittedName>
        <fullName evidence="1">Uncharacterized protein</fullName>
    </submittedName>
</protein>
<keyword evidence="2" id="KW-1185">Reference proteome</keyword>
<proteinExistence type="predicted"/>
<sequence>MTSWAYLGDQIELWESTIIKEAGIFKLVAHTPPKEHKMPSKQKAFKDNLKVCYGDMTASFEPQAVPNPQDTKGNPSYCSSCEVSKIELNIAKVEQKIEEAVEDSTAEKKLEREIDYLRNVQTMLFITDDEGGGCDAHRA</sequence>
<gene>
    <name evidence="1" type="ORF">PVAP13_5NG045708</name>
</gene>
<dbReference type="AlphaFoldDB" id="A0A8T0RLI3"/>
<evidence type="ECO:0000313" key="2">
    <source>
        <dbReference type="Proteomes" id="UP000823388"/>
    </source>
</evidence>
<accession>A0A8T0RLI3</accession>